<dbReference type="Proteomes" id="UP000192907">
    <property type="component" value="Unassembled WGS sequence"/>
</dbReference>
<dbReference type="PROSITE" id="PS51257">
    <property type="entry name" value="PROKAR_LIPOPROTEIN"/>
    <property type="match status" value="1"/>
</dbReference>
<name>A0A1Y6BLV4_9BACT</name>
<evidence type="ECO:0000313" key="1">
    <source>
        <dbReference type="EMBL" id="SMF18400.1"/>
    </source>
</evidence>
<protein>
    <recommendedName>
        <fullName evidence="3">DUF4382 domain-containing protein</fullName>
    </recommendedName>
</protein>
<dbReference type="STRING" id="1513793.SAMN06296036_106174"/>
<evidence type="ECO:0008006" key="3">
    <source>
        <dbReference type="Google" id="ProtNLM"/>
    </source>
</evidence>
<accession>A0A1Y6BLV4</accession>
<dbReference type="EMBL" id="FWZT01000006">
    <property type="protein sequence ID" value="SMF18400.1"/>
    <property type="molecule type" value="Genomic_DNA"/>
</dbReference>
<keyword evidence="2" id="KW-1185">Reference proteome</keyword>
<proteinExistence type="predicted"/>
<reference evidence="2" key="1">
    <citation type="submission" date="2017-04" db="EMBL/GenBank/DDBJ databases">
        <authorList>
            <person name="Varghese N."/>
            <person name="Submissions S."/>
        </authorList>
    </citation>
    <scope>NUCLEOTIDE SEQUENCE [LARGE SCALE GENOMIC DNA]</scope>
    <source>
        <strain evidence="2">RKEM611</strain>
    </source>
</reference>
<evidence type="ECO:0000313" key="2">
    <source>
        <dbReference type="Proteomes" id="UP000192907"/>
    </source>
</evidence>
<dbReference type="RefSeq" id="WP_132317805.1">
    <property type="nucleotide sequence ID" value="NZ_FWZT01000006.1"/>
</dbReference>
<dbReference type="AlphaFoldDB" id="A0A1Y6BLV4"/>
<sequence>MAKYVIYPWVLWSLVLSCGGEVKVQYVGGETDFSEQDNPRVPIDAQLIQVPITFRQQENLTLLADATTFSISLDSCATGLTATVDETSNYLEVYEFDRDCLAKLTQFTLNSKTYTPKAGSVFDTWQAGDIATFEVNAASPADELTVEVIETLGSPISSTDAIHYEFSEITDGGDQTIGEPTVRESAELSVDGQAAPDFTVNQIELVGITANGNGEFRFQLECNQAVTGTGNDITCFDVRLDSIYLAMGTDTYGGSPSVSDLETMFTAFGGGSQVDMSTEAFVAGGGSPVLTNGGFITADTGDADVMVLPGSAPMHSNANMIFALKSGPSYLYFNVDVTTIVQSGDGP</sequence>
<organism evidence="1 2">
    <name type="scientific">Pseudobacteriovorax antillogorgiicola</name>
    <dbReference type="NCBI Taxonomy" id="1513793"/>
    <lineage>
        <taxon>Bacteria</taxon>
        <taxon>Pseudomonadati</taxon>
        <taxon>Bdellovibrionota</taxon>
        <taxon>Oligoflexia</taxon>
        <taxon>Oligoflexales</taxon>
        <taxon>Pseudobacteriovoracaceae</taxon>
        <taxon>Pseudobacteriovorax</taxon>
    </lineage>
</organism>
<gene>
    <name evidence="1" type="ORF">SAMN06296036_106174</name>
</gene>